<dbReference type="STRING" id="633194.SAMN05421759_101111"/>
<name>A0A1N7JNI3_9RHOB</name>
<accession>A0A1N7JNI3</accession>
<reference evidence="2" key="1">
    <citation type="submission" date="2017-01" db="EMBL/GenBank/DDBJ databases">
        <authorList>
            <person name="Varghese N."/>
            <person name="Submissions S."/>
        </authorList>
    </citation>
    <scope>NUCLEOTIDE SEQUENCE [LARGE SCALE GENOMIC DNA]</scope>
    <source>
        <strain evidence="2">DSM 29430</strain>
    </source>
</reference>
<protein>
    <submittedName>
        <fullName evidence="1">Spheroidene monooxygenase</fullName>
    </submittedName>
</protein>
<dbReference type="NCBIfam" id="NF045923">
    <property type="entry name" value="SpheroidMoxCrtARhod"/>
    <property type="match status" value="1"/>
</dbReference>
<gene>
    <name evidence="1" type="ORF">SAMN05421759_101111</name>
</gene>
<dbReference type="CDD" id="cd21650">
    <property type="entry name" value="CrtA-like"/>
    <property type="match status" value="1"/>
</dbReference>
<dbReference type="Proteomes" id="UP000186684">
    <property type="component" value="Unassembled WGS sequence"/>
</dbReference>
<proteinExistence type="predicted"/>
<sequence length="238" mass="26239">MQSVSLTLFRFDGLAARTWAFAMMGFARPMMRRVPGLSFWKLCGSGTGEGFTPLPNTAVYAILSVFEDEDQARAAITAARPWSLYRNRAREAWTVFLSPISSRGAWSGVAPFEVQRDTHDGPLVALTRATVKPAIAARFWKRVPDVSRSIGSDPNVMFKIGIGEVPLLHQITFSIWPDAKSMGAFARKSGPHAAAIDAVRSGRWFKEELYARFRVTGEQGTWDGQSPRLGTQIGSQEG</sequence>
<keyword evidence="1" id="KW-0560">Oxidoreductase</keyword>
<dbReference type="AlphaFoldDB" id="A0A1N7JNI3"/>
<dbReference type="InterPro" id="IPR049574">
    <property type="entry name" value="CrtA-like"/>
</dbReference>
<evidence type="ECO:0000313" key="1">
    <source>
        <dbReference type="EMBL" id="SIS50867.1"/>
    </source>
</evidence>
<keyword evidence="2" id="KW-1185">Reference proteome</keyword>
<organism evidence="1 2">
    <name type="scientific">Roseivivax lentus</name>
    <dbReference type="NCBI Taxonomy" id="633194"/>
    <lineage>
        <taxon>Bacteria</taxon>
        <taxon>Pseudomonadati</taxon>
        <taxon>Pseudomonadota</taxon>
        <taxon>Alphaproteobacteria</taxon>
        <taxon>Rhodobacterales</taxon>
        <taxon>Roseobacteraceae</taxon>
        <taxon>Roseivivax</taxon>
    </lineage>
</organism>
<evidence type="ECO:0000313" key="2">
    <source>
        <dbReference type="Proteomes" id="UP000186684"/>
    </source>
</evidence>
<dbReference type="RefSeq" id="WP_076443940.1">
    <property type="nucleotide sequence ID" value="NZ_FTOQ01000001.1"/>
</dbReference>
<dbReference type="EMBL" id="FTOQ01000001">
    <property type="protein sequence ID" value="SIS50867.1"/>
    <property type="molecule type" value="Genomic_DNA"/>
</dbReference>
<keyword evidence="1" id="KW-0503">Monooxygenase</keyword>
<dbReference type="GO" id="GO:0004497">
    <property type="term" value="F:monooxygenase activity"/>
    <property type="evidence" value="ECO:0007669"/>
    <property type="project" value="UniProtKB-KW"/>
</dbReference>
<dbReference type="OrthoDB" id="1122317at2"/>